<feature type="domain" description="HIT" evidence="4">
    <location>
        <begin position="57"/>
        <end position="164"/>
    </location>
</feature>
<gene>
    <name evidence="5" type="ORF">BamIOP4010DRAFT_6684</name>
</gene>
<sequence length="188" mass="20268">MLPGVCESRVSHVSIARIRAGKLKSDRPSADNRPASFLVKPPIEKSENAMPYDNNNPFARILRGELPCVKVAEDDATLAIMDLMPQADGHVLVIPKEPAAQIFELSGDAAAAGIRMTQRVAAAVRAALGPDGVFIGQFNGAAAGQTVPHVHFHVIPRWEGVELRLHARDIADAAALESVAQRIRERFV</sequence>
<dbReference type="EMBL" id="ABLC01000431">
    <property type="protein sequence ID" value="EDS99802.1"/>
    <property type="molecule type" value="Genomic_DNA"/>
</dbReference>
<dbReference type="PRINTS" id="PR00332">
    <property type="entry name" value="HISTRIAD"/>
</dbReference>
<evidence type="ECO:0000256" key="2">
    <source>
        <dbReference type="PIRSR" id="PIRSR601310-3"/>
    </source>
</evidence>
<protein>
    <submittedName>
        <fullName evidence="5">Histidine triad (HIT) protein</fullName>
    </submittedName>
</protein>
<evidence type="ECO:0000259" key="4">
    <source>
        <dbReference type="PROSITE" id="PS51084"/>
    </source>
</evidence>
<dbReference type="CDD" id="cd01277">
    <property type="entry name" value="HINT_subgroup"/>
    <property type="match status" value="1"/>
</dbReference>
<dbReference type="PANTHER" id="PTHR46648">
    <property type="entry name" value="HIT FAMILY PROTEIN 1"/>
    <property type="match status" value="1"/>
</dbReference>
<accession>B1FRM1</accession>
<dbReference type="PROSITE" id="PS51084">
    <property type="entry name" value="HIT_2"/>
    <property type="match status" value="1"/>
</dbReference>
<evidence type="ECO:0000256" key="3">
    <source>
        <dbReference type="PROSITE-ProRule" id="PRU00464"/>
    </source>
</evidence>
<feature type="active site" description="Tele-AMP-histidine intermediate" evidence="1">
    <location>
        <position position="151"/>
    </location>
</feature>
<comment type="caution">
    <text evidence="5">The sequence shown here is derived from an EMBL/GenBank/DDBJ whole genome shotgun (WGS) entry which is preliminary data.</text>
</comment>
<dbReference type="AlphaFoldDB" id="B1FRM1"/>
<dbReference type="Pfam" id="PF01230">
    <property type="entry name" value="HIT"/>
    <property type="match status" value="1"/>
</dbReference>
<dbReference type="PATRIC" id="fig|396596.7.peg.403"/>
<dbReference type="InterPro" id="IPR036265">
    <property type="entry name" value="HIT-like_sf"/>
</dbReference>
<dbReference type="Gene3D" id="3.30.428.10">
    <property type="entry name" value="HIT-like"/>
    <property type="match status" value="1"/>
</dbReference>
<evidence type="ECO:0000313" key="5">
    <source>
        <dbReference type="EMBL" id="EDS99802.1"/>
    </source>
</evidence>
<dbReference type="InterPro" id="IPR011146">
    <property type="entry name" value="HIT-like"/>
</dbReference>
<feature type="short sequence motif" description="Histidine triad motif" evidence="2 3">
    <location>
        <begin position="149"/>
        <end position="153"/>
    </location>
</feature>
<evidence type="ECO:0000313" key="6">
    <source>
        <dbReference type="Proteomes" id="UP000005463"/>
    </source>
</evidence>
<dbReference type="InterPro" id="IPR001310">
    <property type="entry name" value="Histidine_triad_HIT"/>
</dbReference>
<dbReference type="PANTHER" id="PTHR46648:SF1">
    <property type="entry name" value="ADENOSINE 5'-MONOPHOSPHORAMIDASE HNT1"/>
    <property type="match status" value="1"/>
</dbReference>
<proteinExistence type="predicted"/>
<dbReference type="SUPFAM" id="SSF54197">
    <property type="entry name" value="HIT-like"/>
    <property type="match status" value="1"/>
</dbReference>
<dbReference type="GO" id="GO:0003824">
    <property type="term" value="F:catalytic activity"/>
    <property type="evidence" value="ECO:0007669"/>
    <property type="project" value="InterPro"/>
</dbReference>
<reference evidence="5 6" key="1">
    <citation type="submission" date="2008-03" db="EMBL/GenBank/DDBJ databases">
        <title>Sequencing of the draft genome and assembly of Burkholderia ambifaria IOP40-10.</title>
        <authorList>
            <consortium name="US DOE Joint Genome Institute (JGI-PGF)"/>
            <person name="Copeland A."/>
            <person name="Lucas S."/>
            <person name="Lapidus A."/>
            <person name="Glavina del Rio T."/>
            <person name="Dalin E."/>
            <person name="Tice H."/>
            <person name="Bruce D."/>
            <person name="Goodwin L."/>
            <person name="Pitluck S."/>
            <person name="Larimer F."/>
            <person name="Land M.L."/>
            <person name="Hauser L."/>
            <person name="Tiedje J."/>
            <person name="Richardson P."/>
        </authorList>
    </citation>
    <scope>NUCLEOTIDE SEQUENCE [LARGE SCALE GENOMIC DNA]</scope>
    <source>
        <strain evidence="5 6">IOP40-10</strain>
    </source>
</reference>
<organism evidence="5 6">
    <name type="scientific">Burkholderia ambifaria IOP40-10</name>
    <dbReference type="NCBI Taxonomy" id="396596"/>
    <lineage>
        <taxon>Bacteria</taxon>
        <taxon>Pseudomonadati</taxon>
        <taxon>Pseudomonadota</taxon>
        <taxon>Betaproteobacteria</taxon>
        <taxon>Burkholderiales</taxon>
        <taxon>Burkholderiaceae</taxon>
        <taxon>Burkholderia</taxon>
        <taxon>Burkholderia cepacia complex</taxon>
    </lineage>
</organism>
<dbReference type="GO" id="GO:0009117">
    <property type="term" value="P:nucleotide metabolic process"/>
    <property type="evidence" value="ECO:0007669"/>
    <property type="project" value="TreeGrafter"/>
</dbReference>
<name>B1FRM1_9BURK</name>
<dbReference type="InterPro" id="IPR039384">
    <property type="entry name" value="HINT"/>
</dbReference>
<dbReference type="Proteomes" id="UP000005463">
    <property type="component" value="Unassembled WGS sequence"/>
</dbReference>
<evidence type="ECO:0000256" key="1">
    <source>
        <dbReference type="PIRSR" id="PIRSR601310-1"/>
    </source>
</evidence>